<dbReference type="PANTHER" id="PTHR11319:SF35">
    <property type="entry name" value="OUTER MEMBRANE PROTEIN PMPC-RELATED"/>
    <property type="match status" value="1"/>
</dbReference>
<accession>A0A6N7LTR6</accession>
<gene>
    <name evidence="3" type="ORF">GFN93_10505</name>
</gene>
<protein>
    <recommendedName>
        <fullName evidence="5">CSLREA domain-containing protein</fullName>
    </recommendedName>
</protein>
<dbReference type="SUPFAM" id="SSF51126">
    <property type="entry name" value="Pectin lyase-like"/>
    <property type="match status" value="2"/>
</dbReference>
<evidence type="ECO:0000313" key="4">
    <source>
        <dbReference type="Proteomes" id="UP000469421"/>
    </source>
</evidence>
<feature type="region of interest" description="Disordered" evidence="1">
    <location>
        <begin position="527"/>
        <end position="547"/>
    </location>
</feature>
<evidence type="ECO:0000256" key="1">
    <source>
        <dbReference type="SAM" id="MobiDB-lite"/>
    </source>
</evidence>
<name>A0A6N7LTR6_9GAMM</name>
<keyword evidence="2" id="KW-0732">Signal</keyword>
<sequence length="1505" mass="157730">MRHLGLWQCLAGCTLIFAATSHATVYEINSTTDPVVTVVAVDNIDESPNPQVWDKDTKWQATTSVADGLCSVREAVYASNYRISVDGCAAGTGSDTIKLKANTNYLLSQGSLPIGIGEKVVVTSEEVPDTDTPDPNDTKTEYTVTFEPLSNQIAINIQLDAFEDAEDKVRPVISAGNQSRVFTIHDGGAMSLANLELRDGDATVPVLTDPEIAEKEVDNNGGLIRAAGTVIINRNVVLAGGAAGNGGALYMTEGSGTSFSNGGRFEDNVATGFGSVIATSDTFDGNIIGYDFYMANNTAGGGVDAGVIYMDGGVAPQAAVMDNSVNPPVVVTPAVAGVGIGMELGNGTITGNTGGVINVVSENHTAVLVNMTIAFNEGVALTLAESGFADPADAETRDHILHTAIVGNDGGACAGAVLDGTAVNADAAARLLFTITDDANCPTPEEQTEGVPVTVNPNGAQEDVFLGEGRVECAIGIKGAGACLPMTAEEIGGPYPGFLPNPHPAAVVADPLASPGFASLFDRGNPENSSVDTCEGTDNRGNARGGPGGRCDVGSIEFLRARAEPEEINMISGKSVLGDVVANDLNDTVIDCNLLNDIVDVDNSCAGDQACIDQGILDRCLTIIEYPELGTAVPVIDANGYPRIRYTPSSNFHGVDQIRYKVDKDAFDGGADLGQDQDEIANFFAEPASGLTEKDSIGSFGGIMTLMLVFAGMLRRFARAARILLPAAALLTAGQAMAVEITVNSLEDRIPSIPNDGKCTLREALLNAGAAASPDCAYGGNSTDTILLPAGEIQLAGTLIIEGGGVEIVGKGALDDATDDEETLTTIRGNGSSRLFEVQPPNPNLGHPSVRFQYLTLEDGNVSGNGTDGTGSGAVIITGGSVIFDRVRILNNYAEANGGVVFMRANAGEEKLLTFNRSFVSGNTAGISGGVMSSTAQYKETFKVAIIDSTFDGNSAAVEGGVLDANIRAGEVQIANSTFVNSVAPKGSALDFSGLAVNANIMNSTFMNNTGGLGIDLGDAATETRMGNSAYFDSGDSCSTGTTILHESEYNAYSGTACVADTASTTDQASTGSSSLTAMVTPAAPNGEGTRDDYVPPYLGIVNGEFDTVLLNKGNDVASLVSGTGSPLACRATDLRGIDRTSGGICDVGAFEYQQITAEDDEGSNQNTPARQVPVDILDNDLPSDGAEFVLLDGGDPPEFATNIYTFWHAEPQGLDPEEYLSTTDEYVQDATDKTLFTLDMGPTPSDPSMNGATIRFVWLYYNEDRAGYDLNCGDPIPQNIIDANPSLFEDGDVADECVVLFTPPSNEEFDTRMCNSDSENPVTVAFNYTFEDSAGQVSNEATAVMTLKDKAPVLQGASVVNQPGKRIEFDIKIEDPDNPDAVIDWTRYNITLATKPSFAKRDEDGQTEGTGLIIIDRYDEDSIPHSDPADANRPAKVIYTPDSNYNTFKDVFTLKVQDMNCGPTSQQARFTISYNNKETSAGSGSMGWMLLGGVLLLLRRRFTA</sequence>
<feature type="signal peptide" evidence="2">
    <location>
        <begin position="1"/>
        <end position="23"/>
    </location>
</feature>
<proteinExistence type="predicted"/>
<keyword evidence="4" id="KW-1185">Reference proteome</keyword>
<comment type="caution">
    <text evidence="3">The sequence shown here is derived from an EMBL/GenBank/DDBJ whole genome shotgun (WGS) entry which is preliminary data.</text>
</comment>
<dbReference type="PANTHER" id="PTHR11319">
    <property type="entry name" value="G PROTEIN-COUPLED RECEPTOR-RELATED"/>
    <property type="match status" value="1"/>
</dbReference>
<organism evidence="3 4">
    <name type="scientific">Alcanivorax sediminis</name>
    <dbReference type="NCBI Taxonomy" id="2663008"/>
    <lineage>
        <taxon>Bacteria</taxon>
        <taxon>Pseudomonadati</taxon>
        <taxon>Pseudomonadota</taxon>
        <taxon>Gammaproteobacteria</taxon>
        <taxon>Oceanospirillales</taxon>
        <taxon>Alcanivoracaceae</taxon>
        <taxon>Alcanivorax</taxon>
    </lineage>
</organism>
<dbReference type="Proteomes" id="UP000469421">
    <property type="component" value="Unassembled WGS sequence"/>
</dbReference>
<dbReference type="InterPro" id="IPR011050">
    <property type="entry name" value="Pectin_lyase_fold/virulence"/>
</dbReference>
<dbReference type="EMBL" id="WIRE01000001">
    <property type="protein sequence ID" value="MQX53682.1"/>
    <property type="molecule type" value="Genomic_DNA"/>
</dbReference>
<evidence type="ECO:0000256" key="2">
    <source>
        <dbReference type="SAM" id="SignalP"/>
    </source>
</evidence>
<feature type="chain" id="PRO_5026728185" description="CSLREA domain-containing protein" evidence="2">
    <location>
        <begin position="24"/>
        <end position="1505"/>
    </location>
</feature>
<reference evidence="3 4" key="1">
    <citation type="submission" date="2019-10" db="EMBL/GenBank/DDBJ databases">
        <title>Alcanivorax sp.PA15-N-34 draft genome sequence.</title>
        <authorList>
            <person name="Liao X."/>
            <person name="Shao Z."/>
        </authorList>
    </citation>
    <scope>NUCLEOTIDE SEQUENCE [LARGE SCALE GENOMIC DNA]</scope>
    <source>
        <strain evidence="3 4">PA15-N-34</strain>
    </source>
</reference>
<dbReference type="RefSeq" id="WP_153501049.1">
    <property type="nucleotide sequence ID" value="NZ_WIRE01000001.1"/>
</dbReference>
<evidence type="ECO:0000313" key="3">
    <source>
        <dbReference type="EMBL" id="MQX53682.1"/>
    </source>
</evidence>
<evidence type="ECO:0008006" key="5">
    <source>
        <dbReference type="Google" id="ProtNLM"/>
    </source>
</evidence>
<dbReference type="InterPro" id="IPR059226">
    <property type="entry name" value="Choice_anch_Q_dom"/>
</dbReference>
<dbReference type="NCBIfam" id="NF041518">
    <property type="entry name" value="choice_anch_Q"/>
    <property type="match status" value="1"/>
</dbReference>